<evidence type="ECO:0000259" key="8">
    <source>
        <dbReference type="Pfam" id="PF08244"/>
    </source>
</evidence>
<dbReference type="Gene3D" id="2.60.120.560">
    <property type="entry name" value="Exo-inulinase, domain 1"/>
    <property type="match status" value="1"/>
</dbReference>
<dbReference type="Pfam" id="PF08244">
    <property type="entry name" value="Glyco_hydro_32C"/>
    <property type="match status" value="1"/>
</dbReference>
<evidence type="ECO:0000313" key="10">
    <source>
        <dbReference type="Proteomes" id="UP001176517"/>
    </source>
</evidence>
<dbReference type="InterPro" id="IPR013148">
    <property type="entry name" value="Glyco_hydro_32_N"/>
</dbReference>
<dbReference type="SUPFAM" id="SSF75005">
    <property type="entry name" value="Arabinanase/levansucrase/invertase"/>
    <property type="match status" value="1"/>
</dbReference>
<protein>
    <recommendedName>
        <fullName evidence="11">Glycosyl hydrolase family 32 C-terminal domain-containing protein</fullName>
    </recommendedName>
</protein>
<dbReference type="InterPro" id="IPR013320">
    <property type="entry name" value="ConA-like_dom_sf"/>
</dbReference>
<dbReference type="AlphaFoldDB" id="A0AAN6JUK2"/>
<comment type="similarity">
    <text evidence="1 4">Belongs to the glycosyl hydrolase 32 family.</text>
</comment>
<feature type="signal peptide" evidence="6">
    <location>
        <begin position="1"/>
        <end position="20"/>
    </location>
</feature>
<dbReference type="PANTHER" id="PTHR42800">
    <property type="entry name" value="EXOINULINASE INUD (AFU_ORTHOLOGUE AFUA_5G00480)"/>
    <property type="match status" value="1"/>
</dbReference>
<accession>A0AAN6JUK2</accession>
<evidence type="ECO:0000256" key="3">
    <source>
        <dbReference type="ARBA" id="ARBA00023295"/>
    </source>
</evidence>
<dbReference type="Gene3D" id="2.115.10.20">
    <property type="entry name" value="Glycosyl hydrolase domain, family 43"/>
    <property type="match status" value="1"/>
</dbReference>
<dbReference type="GO" id="GO:0005737">
    <property type="term" value="C:cytoplasm"/>
    <property type="evidence" value="ECO:0007669"/>
    <property type="project" value="TreeGrafter"/>
</dbReference>
<keyword evidence="3 4" id="KW-0326">Glycosidase</keyword>
<evidence type="ECO:0008006" key="11">
    <source>
        <dbReference type="Google" id="ProtNLM"/>
    </source>
</evidence>
<dbReference type="SMART" id="SM00640">
    <property type="entry name" value="Glyco_32"/>
    <property type="match status" value="1"/>
</dbReference>
<dbReference type="InterPro" id="IPR023296">
    <property type="entry name" value="Glyco_hydro_beta-prop_sf"/>
</dbReference>
<evidence type="ECO:0000313" key="9">
    <source>
        <dbReference type="EMBL" id="KAK0552721.1"/>
    </source>
</evidence>
<dbReference type="GO" id="GO:0004575">
    <property type="term" value="F:sucrose alpha-glucosidase activity"/>
    <property type="evidence" value="ECO:0007669"/>
    <property type="project" value="TreeGrafter"/>
</dbReference>
<evidence type="ECO:0000256" key="1">
    <source>
        <dbReference type="ARBA" id="ARBA00009902"/>
    </source>
</evidence>
<comment type="caution">
    <text evidence="9">The sequence shown here is derived from an EMBL/GenBank/DDBJ whole genome shotgun (WGS) entry which is preliminary data.</text>
</comment>
<gene>
    <name evidence="9" type="ORF">OC846_002784</name>
</gene>
<feature type="chain" id="PRO_5042826848" description="Glycosyl hydrolase family 32 C-terminal domain-containing protein" evidence="6">
    <location>
        <begin position="21"/>
        <end position="729"/>
    </location>
</feature>
<evidence type="ECO:0000256" key="4">
    <source>
        <dbReference type="RuleBase" id="RU362110"/>
    </source>
</evidence>
<keyword evidence="10" id="KW-1185">Reference proteome</keyword>
<sequence length="729" mass="80796">MSFFPIFAALLLLSKSVADAALARPALNAPAPVNSRIDYASGMLPRTPDFTRPPPKDFASLANGSLFDHWRPKAHYIHPSQITGDPTALWTDPDGSGSVISAGYGNLWPGKGYAPSAANSFRGAKTQDFVTFEDWGVSLGPGGRNDPVAVFDGKVVPVGYNGLPTLMYAAVSYIPISWTKPYIRGSEKQALAYSENHGKTWIKVDAPPVIDRPPPGMNVTGFRDPYLFQSKQIDRILNETGPLGKTWYALISSGDRVKGARAPLYKQEHGDWFQWKFVGQPLTPPANSTWGEYAWTGNDGVNFECVSLSVLGPHGDDAEGTHVLTLGAEGNKTVHQWSMWKLGEWKAASPVAFDVHATGQADWANGYACTGVNDPKLSRRIYYCMLTEDFKTDGALKQNWQNSLSLARELFIKELVVKDSDLVRTRASWAIKLANGKTLPADSPAVPRADGKALTIVSLGQRPISELKNKRADAVQAWQETDLRMDTNVLKIKERSRAHIKKEKDGYHVFVPFAKSPTSRQWELEATIAFDPSVLRQASATNFAAGIVLMSGHNESSVLSYQPSDETVTLTRDVALSSDLIFKEPRHGKLRLWDVQRGKGGKFETQNLNIRVFMDGSAVEVFINDVFVLSTRVYYWHPTSTQMGFWYRLPLHATDKHRYAVSWSNIRVWEGLFDAFPSRPKDPAMLGAYDKPEGFPQPVPNPNLPLLYDASTPLPTGQGKSRWPFQDRP</sequence>
<dbReference type="PANTHER" id="PTHR42800:SF3">
    <property type="entry name" value="GLYCOSYL HYDROLASE FAMILY 32 N-TERMINAL DOMAIN-CONTAINING PROTEIN"/>
    <property type="match status" value="1"/>
</dbReference>
<evidence type="ECO:0000259" key="7">
    <source>
        <dbReference type="Pfam" id="PF00251"/>
    </source>
</evidence>
<evidence type="ECO:0000256" key="2">
    <source>
        <dbReference type="ARBA" id="ARBA00022801"/>
    </source>
</evidence>
<proteinExistence type="inferred from homology"/>
<dbReference type="EMBL" id="JAPDMZ010000059">
    <property type="protein sequence ID" value="KAK0552721.1"/>
    <property type="molecule type" value="Genomic_DNA"/>
</dbReference>
<dbReference type="InterPro" id="IPR001362">
    <property type="entry name" value="Glyco_hydro_32"/>
</dbReference>
<feature type="domain" description="Glycosyl hydrolase family 32 N-terminal" evidence="7">
    <location>
        <begin position="123"/>
        <end position="414"/>
    </location>
</feature>
<evidence type="ECO:0000256" key="5">
    <source>
        <dbReference type="SAM" id="MobiDB-lite"/>
    </source>
</evidence>
<dbReference type="Pfam" id="PF00251">
    <property type="entry name" value="Glyco_hydro_32N"/>
    <property type="match status" value="1"/>
</dbReference>
<dbReference type="InterPro" id="IPR013189">
    <property type="entry name" value="Glyco_hydro_32_C"/>
</dbReference>
<keyword evidence="2 4" id="KW-0378">Hydrolase</keyword>
<evidence type="ECO:0000256" key="6">
    <source>
        <dbReference type="SAM" id="SignalP"/>
    </source>
</evidence>
<organism evidence="9 10">
    <name type="scientific">Tilletia horrida</name>
    <dbReference type="NCBI Taxonomy" id="155126"/>
    <lineage>
        <taxon>Eukaryota</taxon>
        <taxon>Fungi</taxon>
        <taxon>Dikarya</taxon>
        <taxon>Basidiomycota</taxon>
        <taxon>Ustilaginomycotina</taxon>
        <taxon>Exobasidiomycetes</taxon>
        <taxon>Tilletiales</taxon>
        <taxon>Tilletiaceae</taxon>
        <taxon>Tilletia</taxon>
    </lineage>
</organism>
<name>A0AAN6JUK2_9BASI</name>
<feature type="region of interest" description="Disordered" evidence="5">
    <location>
        <begin position="706"/>
        <end position="729"/>
    </location>
</feature>
<dbReference type="SUPFAM" id="SSF49899">
    <property type="entry name" value="Concanavalin A-like lectins/glucanases"/>
    <property type="match status" value="1"/>
</dbReference>
<dbReference type="GO" id="GO:0005987">
    <property type="term" value="P:sucrose catabolic process"/>
    <property type="evidence" value="ECO:0007669"/>
    <property type="project" value="TreeGrafter"/>
</dbReference>
<dbReference type="CDD" id="cd18621">
    <property type="entry name" value="GH32_XdINV-like"/>
    <property type="match status" value="1"/>
</dbReference>
<dbReference type="Proteomes" id="UP001176517">
    <property type="component" value="Unassembled WGS sequence"/>
</dbReference>
<feature type="domain" description="Glycosyl hydrolase family 32 C-terminal" evidence="8">
    <location>
        <begin position="512"/>
        <end position="646"/>
    </location>
</feature>
<keyword evidence="6" id="KW-0732">Signal</keyword>
<reference evidence="9" key="1">
    <citation type="journal article" date="2023" name="PhytoFront">
        <title>Draft Genome Resources of Seven Strains of Tilletia horrida, Causal Agent of Kernel Smut of Rice.</title>
        <authorList>
            <person name="Khanal S."/>
            <person name="Antony Babu S."/>
            <person name="Zhou X.G."/>
        </authorList>
    </citation>
    <scope>NUCLEOTIDE SEQUENCE</scope>
    <source>
        <strain evidence="9">TX6</strain>
    </source>
</reference>